<comment type="caution">
    <text evidence="2">The sequence shown here is derived from an EMBL/GenBank/DDBJ whole genome shotgun (WGS) entry which is preliminary data.</text>
</comment>
<organism evidence="2 3">
    <name type="scientific">Mycena maculata</name>
    <dbReference type="NCBI Taxonomy" id="230809"/>
    <lineage>
        <taxon>Eukaryota</taxon>
        <taxon>Fungi</taxon>
        <taxon>Dikarya</taxon>
        <taxon>Basidiomycota</taxon>
        <taxon>Agaricomycotina</taxon>
        <taxon>Agaricomycetes</taxon>
        <taxon>Agaricomycetidae</taxon>
        <taxon>Agaricales</taxon>
        <taxon>Marasmiineae</taxon>
        <taxon>Mycenaceae</taxon>
        <taxon>Mycena</taxon>
    </lineage>
</organism>
<accession>A0AAD7J9M7</accession>
<proteinExistence type="predicted"/>
<protein>
    <submittedName>
        <fullName evidence="2">Uncharacterized protein</fullName>
    </submittedName>
</protein>
<keyword evidence="3" id="KW-1185">Reference proteome</keyword>
<evidence type="ECO:0000313" key="2">
    <source>
        <dbReference type="EMBL" id="KAJ7758477.1"/>
    </source>
</evidence>
<dbReference type="EMBL" id="JARJLG010000055">
    <property type="protein sequence ID" value="KAJ7758477.1"/>
    <property type="molecule type" value="Genomic_DNA"/>
</dbReference>
<dbReference type="Proteomes" id="UP001215280">
    <property type="component" value="Unassembled WGS sequence"/>
</dbReference>
<name>A0AAD7J9M7_9AGAR</name>
<evidence type="ECO:0000256" key="1">
    <source>
        <dbReference type="SAM" id="MobiDB-lite"/>
    </source>
</evidence>
<sequence>MDPRVDSLLVALLPANDSMGYGAEWMLSGKRLGGVRGLSHFNRSPRLEHFYFDRAGLRVGLRARLLLCLHCVRQPGSAMCRIRGADVGGVHLPLWLLPSKPTTAAFVAPLTWARFHLPSVERANDMSLGHQMEGISAIGVHARWVAGIASEWQADSSIWNPGHQDGGPLRAPKASDSVFSKFSEDAILEQAEEIRADNLTRKFPPLAFLVFCSRGLQAASTAIANVRLAVQYPEMLEHWLTWHAVCLNLTAADNYGGYGEHYATTGGRNSSVNRSGWGAGGGAGGWGVGGGAGWAPGHRWHQPWLGPPVPKTPQKKKRRKERLRAQRAAATEAATLLQAELQRIRAQPTVQDMYWAGPDSSSDQYRRDFGRSCWACKWRHGASLNEPRALPPSPGRVALPYVCGFSCAAPRGGYNGKPTSRLRCRISSSGVRVVPAAAMAPDVDEKS</sequence>
<reference evidence="2" key="1">
    <citation type="submission" date="2023-03" db="EMBL/GenBank/DDBJ databases">
        <title>Massive genome expansion in bonnet fungi (Mycena s.s.) driven by repeated elements and novel gene families across ecological guilds.</title>
        <authorList>
            <consortium name="Lawrence Berkeley National Laboratory"/>
            <person name="Harder C.B."/>
            <person name="Miyauchi S."/>
            <person name="Viragh M."/>
            <person name="Kuo A."/>
            <person name="Thoen E."/>
            <person name="Andreopoulos B."/>
            <person name="Lu D."/>
            <person name="Skrede I."/>
            <person name="Drula E."/>
            <person name="Henrissat B."/>
            <person name="Morin E."/>
            <person name="Kohler A."/>
            <person name="Barry K."/>
            <person name="LaButti K."/>
            <person name="Morin E."/>
            <person name="Salamov A."/>
            <person name="Lipzen A."/>
            <person name="Mereny Z."/>
            <person name="Hegedus B."/>
            <person name="Baldrian P."/>
            <person name="Stursova M."/>
            <person name="Weitz H."/>
            <person name="Taylor A."/>
            <person name="Grigoriev I.V."/>
            <person name="Nagy L.G."/>
            <person name="Martin F."/>
            <person name="Kauserud H."/>
        </authorList>
    </citation>
    <scope>NUCLEOTIDE SEQUENCE</scope>
    <source>
        <strain evidence="2">CBHHK188m</strain>
    </source>
</reference>
<gene>
    <name evidence="2" type="ORF">DFH07DRAFT_772487</name>
</gene>
<evidence type="ECO:0000313" key="3">
    <source>
        <dbReference type="Proteomes" id="UP001215280"/>
    </source>
</evidence>
<dbReference type="AlphaFoldDB" id="A0AAD7J9M7"/>
<feature type="region of interest" description="Disordered" evidence="1">
    <location>
        <begin position="297"/>
        <end position="322"/>
    </location>
</feature>
<feature type="compositionally biased region" description="Basic residues" evidence="1">
    <location>
        <begin position="313"/>
        <end position="322"/>
    </location>
</feature>